<keyword evidence="3" id="KW-1185">Reference proteome</keyword>
<feature type="region of interest" description="Disordered" evidence="1">
    <location>
        <begin position="1"/>
        <end position="182"/>
    </location>
</feature>
<gene>
    <name evidence="2" type="ORF">NEMBOFW57_002018</name>
</gene>
<dbReference type="Proteomes" id="UP001197093">
    <property type="component" value="Unassembled WGS sequence"/>
</dbReference>
<dbReference type="EMBL" id="JAHCVI010000001">
    <property type="protein sequence ID" value="KAG7291989.1"/>
    <property type="molecule type" value="Genomic_DNA"/>
</dbReference>
<protein>
    <submittedName>
        <fullName evidence="2">Uncharacterized protein</fullName>
    </submittedName>
</protein>
<evidence type="ECO:0000256" key="1">
    <source>
        <dbReference type="SAM" id="MobiDB-lite"/>
    </source>
</evidence>
<reference evidence="2" key="1">
    <citation type="submission" date="2023-02" db="EMBL/GenBank/DDBJ databases">
        <authorList>
            <person name="Palmer J.M."/>
        </authorList>
    </citation>
    <scope>NUCLEOTIDE SEQUENCE</scope>
    <source>
        <strain evidence="2">FW57</strain>
    </source>
</reference>
<feature type="compositionally biased region" description="Polar residues" evidence="1">
    <location>
        <begin position="23"/>
        <end position="36"/>
    </location>
</feature>
<organism evidence="2 3">
    <name type="scientific">Staphylotrichum longicolle</name>
    <dbReference type="NCBI Taxonomy" id="669026"/>
    <lineage>
        <taxon>Eukaryota</taxon>
        <taxon>Fungi</taxon>
        <taxon>Dikarya</taxon>
        <taxon>Ascomycota</taxon>
        <taxon>Pezizomycotina</taxon>
        <taxon>Sordariomycetes</taxon>
        <taxon>Sordariomycetidae</taxon>
        <taxon>Sordariales</taxon>
        <taxon>Chaetomiaceae</taxon>
        <taxon>Staphylotrichum</taxon>
    </lineage>
</organism>
<dbReference type="AlphaFoldDB" id="A0AAD4F2M8"/>
<proteinExistence type="predicted"/>
<evidence type="ECO:0000313" key="2">
    <source>
        <dbReference type="EMBL" id="KAG7291989.1"/>
    </source>
</evidence>
<comment type="caution">
    <text evidence="2">The sequence shown here is derived from an EMBL/GenBank/DDBJ whole genome shotgun (WGS) entry which is preliminary data.</text>
</comment>
<name>A0AAD4F2M8_9PEZI</name>
<feature type="compositionally biased region" description="Basic and acidic residues" evidence="1">
    <location>
        <begin position="133"/>
        <end position="157"/>
    </location>
</feature>
<evidence type="ECO:0000313" key="3">
    <source>
        <dbReference type="Proteomes" id="UP001197093"/>
    </source>
</evidence>
<sequence>MSANPDSVGKQGEFHSRVPPSQPMQTSGHQLGQQVGTEARAEFRAETHPPGTAPPSKTYQPNPTSSMHQGPVDMPGATSGEIHNASTFGRPMQGQTGRELHGQLPGKKGDDKAHAGGRKKERSGLEGVGATGGERETVERKVREVGADLPEGVERGMKTGGGGGATEMQPASATEVASERRG</sequence>
<feature type="compositionally biased region" description="Polar residues" evidence="1">
    <location>
        <begin position="55"/>
        <end position="68"/>
    </location>
</feature>
<accession>A0AAD4F2M8</accession>